<comment type="caution">
    <text evidence="1">The sequence shown here is derived from an EMBL/GenBank/DDBJ whole genome shotgun (WGS) entry which is preliminary data.</text>
</comment>
<dbReference type="InterPro" id="IPR004252">
    <property type="entry name" value="Probable_transposase_24"/>
</dbReference>
<sequence>MMKKRKHKGKVIITYDSQGVPIGDEATDLSTFEGMVARSMMPITYATWRHVSKETKEELWQYVLANYVVDPKSRKQTIESIGDKWRNFKHTLYKDYIEKDDPVAKNNLFDPPQRYPSIQKSEWKVFVSQRTTKEWEERSRRAKEIRAQNKYNHHLSRKGYAKLKAEIMQETGKTEEEIDRATLWKKSRVLKSRGYDKDVQVVVDKIDELMNSPGSEEVTCGARDVLAKAMGTKEPRGHKKFDQRFNKLEDEVDKLKRGANYASEVGSCQFWDNEDVENDAPEEPVEVAGKGWGKWRWKPIINAKEIDDHITRR</sequence>
<dbReference type="PANTHER" id="PTHR33018:SF31">
    <property type="entry name" value="TRANSPOSASE, PTTA_EN_SPM, PLANT"/>
    <property type="match status" value="1"/>
</dbReference>
<evidence type="ECO:0000313" key="2">
    <source>
        <dbReference type="Proteomes" id="UP001206925"/>
    </source>
</evidence>
<keyword evidence="2" id="KW-1185">Reference proteome</keyword>
<dbReference type="PANTHER" id="PTHR33018">
    <property type="entry name" value="OS10G0338966 PROTEIN-RELATED"/>
    <property type="match status" value="1"/>
</dbReference>
<evidence type="ECO:0008006" key="3">
    <source>
        <dbReference type="Google" id="ProtNLM"/>
    </source>
</evidence>
<reference evidence="1" key="1">
    <citation type="submission" date="2022-06" db="EMBL/GenBank/DDBJ databases">
        <title>Uncovering the hologenomic basis of an extraordinary plant invasion.</title>
        <authorList>
            <person name="Bieker V.C."/>
            <person name="Martin M.D."/>
            <person name="Gilbert T."/>
            <person name="Hodgins K."/>
            <person name="Battlay P."/>
            <person name="Petersen B."/>
            <person name="Wilson J."/>
        </authorList>
    </citation>
    <scope>NUCLEOTIDE SEQUENCE</scope>
    <source>
        <strain evidence="1">AA19_3_7</strain>
        <tissue evidence="1">Leaf</tissue>
    </source>
</reference>
<evidence type="ECO:0000313" key="1">
    <source>
        <dbReference type="EMBL" id="KAI7744446.1"/>
    </source>
</evidence>
<name>A0AAD5GLA6_AMBAR</name>
<protein>
    <recommendedName>
        <fullName evidence="3">Transposase, Ptta/En/Spm, plant</fullName>
    </recommendedName>
</protein>
<accession>A0AAD5GLA6</accession>
<dbReference type="Proteomes" id="UP001206925">
    <property type="component" value="Unassembled WGS sequence"/>
</dbReference>
<gene>
    <name evidence="1" type="ORF">M8C21_016577</name>
</gene>
<dbReference type="AlphaFoldDB" id="A0AAD5GLA6"/>
<dbReference type="Pfam" id="PF03004">
    <property type="entry name" value="Transposase_24"/>
    <property type="match status" value="1"/>
</dbReference>
<dbReference type="EMBL" id="JAMZMK010007534">
    <property type="protein sequence ID" value="KAI7744446.1"/>
    <property type="molecule type" value="Genomic_DNA"/>
</dbReference>
<proteinExistence type="predicted"/>
<organism evidence="1 2">
    <name type="scientific">Ambrosia artemisiifolia</name>
    <name type="common">Common ragweed</name>
    <dbReference type="NCBI Taxonomy" id="4212"/>
    <lineage>
        <taxon>Eukaryota</taxon>
        <taxon>Viridiplantae</taxon>
        <taxon>Streptophyta</taxon>
        <taxon>Embryophyta</taxon>
        <taxon>Tracheophyta</taxon>
        <taxon>Spermatophyta</taxon>
        <taxon>Magnoliopsida</taxon>
        <taxon>eudicotyledons</taxon>
        <taxon>Gunneridae</taxon>
        <taxon>Pentapetalae</taxon>
        <taxon>asterids</taxon>
        <taxon>campanulids</taxon>
        <taxon>Asterales</taxon>
        <taxon>Asteraceae</taxon>
        <taxon>Asteroideae</taxon>
        <taxon>Heliantheae alliance</taxon>
        <taxon>Heliantheae</taxon>
        <taxon>Ambrosia</taxon>
    </lineage>
</organism>